<dbReference type="GO" id="GO:0016740">
    <property type="term" value="F:transferase activity"/>
    <property type="evidence" value="ECO:0007669"/>
    <property type="project" value="UniProtKB-KW"/>
</dbReference>
<evidence type="ECO:0000313" key="2">
    <source>
        <dbReference type="EMBL" id="HJC88723.1"/>
    </source>
</evidence>
<proteinExistence type="predicted"/>
<reference evidence="2" key="1">
    <citation type="journal article" date="2021" name="PeerJ">
        <title>Extensive microbial diversity within the chicken gut microbiome revealed by metagenomics and culture.</title>
        <authorList>
            <person name="Gilroy R."/>
            <person name="Ravi A."/>
            <person name="Getino M."/>
            <person name="Pursley I."/>
            <person name="Horton D.L."/>
            <person name="Alikhan N.F."/>
            <person name="Baker D."/>
            <person name="Gharbi K."/>
            <person name="Hall N."/>
            <person name="Watson M."/>
            <person name="Adriaenssens E.M."/>
            <person name="Foster-Nyarko E."/>
            <person name="Jarju S."/>
            <person name="Secka A."/>
            <person name="Antonio M."/>
            <person name="Oren A."/>
            <person name="Chaudhuri R.R."/>
            <person name="La Ragione R."/>
            <person name="Hildebrand F."/>
            <person name="Pallen M.J."/>
        </authorList>
    </citation>
    <scope>NUCLEOTIDE SEQUENCE</scope>
    <source>
        <strain evidence="2">ChiBcec1-1630</strain>
    </source>
</reference>
<dbReference type="Proteomes" id="UP000823922">
    <property type="component" value="Unassembled WGS sequence"/>
</dbReference>
<comment type="caution">
    <text evidence="2">The sequence shown here is derived from an EMBL/GenBank/DDBJ whole genome shotgun (WGS) entry which is preliminary data.</text>
</comment>
<dbReference type="InterPro" id="IPR007345">
    <property type="entry name" value="Polysacch_pyruvyl_Trfase"/>
</dbReference>
<sequence>MKIGILTFYCSDNYGAMLQAFGLKHCVKEIFPETEIIPYTPAYLAGRHWLLPYCPLGSPRESLFLAATSLKQNLRMGRSFFHQKKNMNAFRRKYLVQKRREIHTIRGLQKTAYDIYIVGSDQIWNPDITLGLRREYFGAFPCRCKKHVVAYAASLGGACLAPRYGEDMRALLKSVDSISLREMEAAPYIRSLTEKEISVVSDPVFFLNAGQWEQLETAPKEKNYILLYGTECNESMRRYAERLSEEKALQIVELSLRQTREEAGFTVRTDAGPAEFLGFVHHASYVVTNSFHAAAFCIIFQKPFLVFAHSCRNARLSDLLSACGLKDRLVSHGQTPPDIDRPICWHEAEAKKNLMSERSRCFLRQALAGSNHGSDG</sequence>
<dbReference type="Pfam" id="PF04230">
    <property type="entry name" value="PS_pyruv_trans"/>
    <property type="match status" value="1"/>
</dbReference>
<dbReference type="AlphaFoldDB" id="A0A9D2TTA3"/>
<reference evidence="2" key="2">
    <citation type="submission" date="2021-04" db="EMBL/GenBank/DDBJ databases">
        <authorList>
            <person name="Gilroy R."/>
        </authorList>
    </citation>
    <scope>NUCLEOTIDE SEQUENCE</scope>
    <source>
        <strain evidence="2">ChiBcec1-1630</strain>
    </source>
</reference>
<evidence type="ECO:0000259" key="1">
    <source>
        <dbReference type="Pfam" id="PF04230"/>
    </source>
</evidence>
<keyword evidence="2" id="KW-0808">Transferase</keyword>
<name>A0A9D2TTA3_9FIRM</name>
<gene>
    <name evidence="2" type="ORF">H9926_11990</name>
</gene>
<protein>
    <submittedName>
        <fullName evidence="2">Polysaccharide pyruvyl transferase family protein</fullName>
    </submittedName>
</protein>
<accession>A0A9D2TTA3</accession>
<evidence type="ECO:0000313" key="3">
    <source>
        <dbReference type="Proteomes" id="UP000823922"/>
    </source>
</evidence>
<feature type="domain" description="Polysaccharide pyruvyl transferase" evidence="1">
    <location>
        <begin position="13"/>
        <end position="310"/>
    </location>
</feature>
<organism evidence="2 3">
    <name type="scientific">Candidatus Eisenbergiella intestinigallinarum</name>
    <dbReference type="NCBI Taxonomy" id="2838549"/>
    <lineage>
        <taxon>Bacteria</taxon>
        <taxon>Bacillati</taxon>
        <taxon>Bacillota</taxon>
        <taxon>Clostridia</taxon>
        <taxon>Lachnospirales</taxon>
        <taxon>Lachnospiraceae</taxon>
        <taxon>Eisenbergiella</taxon>
    </lineage>
</organism>
<dbReference type="EMBL" id="DWVS01000306">
    <property type="protein sequence ID" value="HJC88723.1"/>
    <property type="molecule type" value="Genomic_DNA"/>
</dbReference>